<keyword evidence="1" id="KW-0472">Membrane</keyword>
<evidence type="ECO:0000313" key="2">
    <source>
        <dbReference type="EMBL" id="SNT72424.1"/>
    </source>
</evidence>
<dbReference type="RefSeq" id="WP_089411911.1">
    <property type="nucleotide sequence ID" value="NZ_FZQA01000002.1"/>
</dbReference>
<keyword evidence="1" id="KW-0812">Transmembrane</keyword>
<dbReference type="EMBL" id="FZQA01000002">
    <property type="protein sequence ID" value="SNT72424.1"/>
    <property type="molecule type" value="Genomic_DNA"/>
</dbReference>
<feature type="transmembrane region" description="Helical" evidence="1">
    <location>
        <begin position="6"/>
        <end position="26"/>
    </location>
</feature>
<dbReference type="Proteomes" id="UP000198346">
    <property type="component" value="Unassembled WGS sequence"/>
</dbReference>
<accession>A0A239PQ64</accession>
<sequence length="144" mass="15194">MTGNLYLDLAVSLAGVGVLVAVSWLLGAWRTARLDAAAAPDKLAFDEPDFLPSAWLFDTEGRAAAALSEDGEEVAWLFVVGDGIAVRRMKRGAAPVRAEGESLVATLRDPSRWTLRLKAPSEAEAAAWASRLGGASYNGNHAVS</sequence>
<evidence type="ECO:0000256" key="1">
    <source>
        <dbReference type="SAM" id="Phobius"/>
    </source>
</evidence>
<keyword evidence="1" id="KW-1133">Transmembrane helix</keyword>
<proteinExistence type="predicted"/>
<name>A0A239PQ64_9PROT</name>
<evidence type="ECO:0000313" key="3">
    <source>
        <dbReference type="Proteomes" id="UP000198346"/>
    </source>
</evidence>
<protein>
    <submittedName>
        <fullName evidence="2">Uncharacterized protein</fullName>
    </submittedName>
</protein>
<keyword evidence="3" id="KW-1185">Reference proteome</keyword>
<organism evidence="2 3">
    <name type="scientific">Amphiplicatus metriothermophilus</name>
    <dbReference type="NCBI Taxonomy" id="1519374"/>
    <lineage>
        <taxon>Bacteria</taxon>
        <taxon>Pseudomonadati</taxon>
        <taxon>Pseudomonadota</taxon>
        <taxon>Alphaproteobacteria</taxon>
        <taxon>Parvularculales</taxon>
        <taxon>Parvularculaceae</taxon>
        <taxon>Amphiplicatus</taxon>
    </lineage>
</organism>
<reference evidence="2 3" key="1">
    <citation type="submission" date="2017-07" db="EMBL/GenBank/DDBJ databases">
        <authorList>
            <person name="Sun Z.S."/>
            <person name="Albrecht U."/>
            <person name="Echele G."/>
            <person name="Lee C.C."/>
        </authorList>
    </citation>
    <scope>NUCLEOTIDE SEQUENCE [LARGE SCALE GENOMIC DNA]</scope>
    <source>
        <strain evidence="2 3">CGMCC 1.12710</strain>
    </source>
</reference>
<gene>
    <name evidence="2" type="ORF">SAMN06297382_1467</name>
</gene>
<dbReference type="AlphaFoldDB" id="A0A239PQ64"/>